<feature type="transmembrane region" description="Helical" evidence="8">
    <location>
        <begin position="51"/>
        <end position="69"/>
    </location>
</feature>
<feature type="domain" description="Major facilitator superfamily (MFS) profile" evidence="9">
    <location>
        <begin position="11"/>
        <end position="388"/>
    </location>
</feature>
<evidence type="ECO:0000256" key="6">
    <source>
        <dbReference type="ARBA" id="ARBA00022989"/>
    </source>
</evidence>
<dbReference type="GO" id="GO:0005886">
    <property type="term" value="C:plasma membrane"/>
    <property type="evidence" value="ECO:0007669"/>
    <property type="project" value="UniProtKB-SubCell"/>
</dbReference>
<feature type="transmembrane region" description="Helical" evidence="8">
    <location>
        <begin position="76"/>
        <end position="94"/>
    </location>
</feature>
<dbReference type="Gene3D" id="1.20.1720.10">
    <property type="entry name" value="Multidrug resistance protein D"/>
    <property type="match status" value="1"/>
</dbReference>
<feature type="transmembrane region" description="Helical" evidence="8">
    <location>
        <begin position="165"/>
        <end position="185"/>
    </location>
</feature>
<dbReference type="Proteomes" id="UP000061457">
    <property type="component" value="Chromosome I"/>
</dbReference>
<dbReference type="OrthoDB" id="9814303at2"/>
<feature type="transmembrane region" description="Helical" evidence="8">
    <location>
        <begin position="250"/>
        <end position="268"/>
    </location>
</feature>
<dbReference type="RefSeq" id="WP_058029257.1">
    <property type="nucleotide sequence ID" value="NZ_CP013187.1"/>
</dbReference>
<dbReference type="InterPro" id="IPR036259">
    <property type="entry name" value="MFS_trans_sf"/>
</dbReference>
<comment type="subcellular location">
    <subcellularLocation>
        <location evidence="8">Cell inner membrane</location>
        <topology evidence="8">Multi-pass membrane protein</topology>
    </subcellularLocation>
    <subcellularLocation>
        <location evidence="1">Cell membrane</location>
        <topology evidence="1">Multi-pass membrane protein</topology>
    </subcellularLocation>
</comment>
<dbReference type="PATRIC" id="fig|161398.10.peg.1024"/>
<feature type="transmembrane region" description="Helical" evidence="8">
    <location>
        <begin position="338"/>
        <end position="357"/>
    </location>
</feature>
<organism evidence="10 11">
    <name type="scientific">Pseudoalteromonas phenolica</name>
    <dbReference type="NCBI Taxonomy" id="161398"/>
    <lineage>
        <taxon>Bacteria</taxon>
        <taxon>Pseudomonadati</taxon>
        <taxon>Pseudomonadota</taxon>
        <taxon>Gammaproteobacteria</taxon>
        <taxon>Alteromonadales</taxon>
        <taxon>Pseudoalteromonadaceae</taxon>
        <taxon>Pseudoalteromonas</taxon>
    </lineage>
</organism>
<accession>A0A0S2K0F8</accession>
<feature type="transmembrane region" description="Helical" evidence="8">
    <location>
        <begin position="306"/>
        <end position="326"/>
    </location>
</feature>
<dbReference type="PANTHER" id="PTHR23502:SF70">
    <property type="entry name" value="BCR_CFLA FAMILY EFFLUX TRANSPORTER"/>
    <property type="match status" value="1"/>
</dbReference>
<keyword evidence="5 8" id="KW-0812">Transmembrane</keyword>
<dbReference type="SUPFAM" id="SSF103473">
    <property type="entry name" value="MFS general substrate transporter"/>
    <property type="match status" value="1"/>
</dbReference>
<keyword evidence="8" id="KW-0997">Cell inner membrane</keyword>
<evidence type="ECO:0000256" key="7">
    <source>
        <dbReference type="ARBA" id="ARBA00023136"/>
    </source>
</evidence>
<evidence type="ECO:0000313" key="10">
    <source>
        <dbReference type="EMBL" id="ALO41523.1"/>
    </source>
</evidence>
<evidence type="ECO:0000313" key="11">
    <source>
        <dbReference type="Proteomes" id="UP000061457"/>
    </source>
</evidence>
<dbReference type="KEGG" id="pphe:PP2015_1005"/>
<dbReference type="NCBIfam" id="TIGR00710">
    <property type="entry name" value="efflux_Bcr_CflA"/>
    <property type="match status" value="1"/>
</dbReference>
<comment type="similarity">
    <text evidence="2 8">Belongs to the major facilitator superfamily. Bcr/CmlA family.</text>
</comment>
<reference evidence="11" key="1">
    <citation type="submission" date="2015-11" db="EMBL/GenBank/DDBJ databases">
        <authorList>
            <person name="Kim K.M."/>
        </authorList>
    </citation>
    <scope>NUCLEOTIDE SEQUENCE [LARGE SCALE GENOMIC DNA]</scope>
    <source>
        <strain evidence="11">KCTC 12086</strain>
    </source>
</reference>
<keyword evidence="7 8" id="KW-0472">Membrane</keyword>
<feature type="transmembrane region" description="Helical" evidence="8">
    <location>
        <begin position="100"/>
        <end position="123"/>
    </location>
</feature>
<dbReference type="AlphaFoldDB" id="A0A0S2K0F8"/>
<feature type="transmembrane region" description="Helical" evidence="8">
    <location>
        <begin position="214"/>
        <end position="235"/>
    </location>
</feature>
<name>A0A0S2K0F8_9GAMM</name>
<gene>
    <name evidence="10" type="ORF">PP2015_1005</name>
</gene>
<dbReference type="GO" id="GO:1990961">
    <property type="term" value="P:xenobiotic detoxification by transmembrane export across the plasma membrane"/>
    <property type="evidence" value="ECO:0007669"/>
    <property type="project" value="InterPro"/>
</dbReference>
<dbReference type="PANTHER" id="PTHR23502">
    <property type="entry name" value="MAJOR FACILITATOR SUPERFAMILY"/>
    <property type="match status" value="1"/>
</dbReference>
<keyword evidence="4" id="KW-1003">Cell membrane</keyword>
<keyword evidence="3 8" id="KW-0813">Transport</keyword>
<sequence>MSDPQINSKLSVFILILLVIFCPLGIDLYLPAFPAMQSGLAVSNVHIQQTVGIYMLTVGLGQLIAGPLADKYGRRPIALTGISLFALGGLLAANTNDWHLVMAARALQGFGACATFVTAFAIVRDQFGHKGSGKMITYLNGIVCFIPALAPIFGAWLTIQFGWQSNFIFLVIFAVLGFILLFLLCPETRPKDTIYSGHILDFRRFKPMFASSEFMFNASITMVAMSAMLVFVTTAPEWVMTQLGKDISEFTIWFTVNAIISIAASFIAPKYIQSAPKQSLIFGLALLTLGGLLMIALGTVAEPAAFMLPMYIASIGFAFTLGSAAGKALSGFAQQAGTASALIGVMQMSGAAVLAVLTQQFGFSAPVQVGLHLITCLVYIGLLWSSKTHIYYSTDKG</sequence>
<evidence type="ECO:0000256" key="2">
    <source>
        <dbReference type="ARBA" id="ARBA00006236"/>
    </source>
</evidence>
<evidence type="ECO:0000256" key="1">
    <source>
        <dbReference type="ARBA" id="ARBA00004651"/>
    </source>
</evidence>
<keyword evidence="6 8" id="KW-1133">Transmembrane helix</keyword>
<dbReference type="EMBL" id="CP013187">
    <property type="protein sequence ID" value="ALO41523.1"/>
    <property type="molecule type" value="Genomic_DNA"/>
</dbReference>
<feature type="transmembrane region" description="Helical" evidence="8">
    <location>
        <begin position="135"/>
        <end position="159"/>
    </location>
</feature>
<evidence type="ECO:0000256" key="5">
    <source>
        <dbReference type="ARBA" id="ARBA00022692"/>
    </source>
</evidence>
<evidence type="ECO:0000259" key="9">
    <source>
        <dbReference type="PROSITE" id="PS50850"/>
    </source>
</evidence>
<dbReference type="Pfam" id="PF07690">
    <property type="entry name" value="MFS_1"/>
    <property type="match status" value="1"/>
</dbReference>
<feature type="transmembrane region" description="Helical" evidence="8">
    <location>
        <begin position="280"/>
        <end position="300"/>
    </location>
</feature>
<dbReference type="CDD" id="cd17320">
    <property type="entry name" value="MFS_MdfA_MDR_like"/>
    <property type="match status" value="1"/>
</dbReference>
<dbReference type="STRING" id="161398.PP2015_1005"/>
<dbReference type="InterPro" id="IPR004812">
    <property type="entry name" value="Efflux_drug-R_Bcr/CmlA"/>
</dbReference>
<evidence type="ECO:0000256" key="3">
    <source>
        <dbReference type="ARBA" id="ARBA00022448"/>
    </source>
</evidence>
<evidence type="ECO:0000256" key="8">
    <source>
        <dbReference type="RuleBase" id="RU365088"/>
    </source>
</evidence>
<dbReference type="InterPro" id="IPR011701">
    <property type="entry name" value="MFS"/>
</dbReference>
<proteinExistence type="inferred from homology"/>
<dbReference type="InterPro" id="IPR020846">
    <property type="entry name" value="MFS_dom"/>
</dbReference>
<keyword evidence="11" id="KW-1185">Reference proteome</keyword>
<protein>
    <recommendedName>
        <fullName evidence="8">Bcr/CflA family efflux transporter</fullName>
    </recommendedName>
</protein>
<dbReference type="InterPro" id="IPR005829">
    <property type="entry name" value="Sugar_transporter_CS"/>
</dbReference>
<feature type="transmembrane region" description="Helical" evidence="8">
    <location>
        <begin position="363"/>
        <end position="384"/>
    </location>
</feature>
<dbReference type="GO" id="GO:0042910">
    <property type="term" value="F:xenobiotic transmembrane transporter activity"/>
    <property type="evidence" value="ECO:0007669"/>
    <property type="project" value="InterPro"/>
</dbReference>
<dbReference type="PROSITE" id="PS00216">
    <property type="entry name" value="SUGAR_TRANSPORT_1"/>
    <property type="match status" value="1"/>
</dbReference>
<dbReference type="PROSITE" id="PS50850">
    <property type="entry name" value="MFS"/>
    <property type="match status" value="1"/>
</dbReference>
<feature type="transmembrane region" description="Helical" evidence="8">
    <location>
        <begin position="12"/>
        <end position="31"/>
    </location>
</feature>
<evidence type="ECO:0000256" key="4">
    <source>
        <dbReference type="ARBA" id="ARBA00022475"/>
    </source>
</evidence>